<evidence type="ECO:0000313" key="3">
    <source>
        <dbReference type="Proteomes" id="UP000499080"/>
    </source>
</evidence>
<gene>
    <name evidence="2" type="ORF">AVEN_128246_1</name>
</gene>
<dbReference type="Pfam" id="PF07525">
    <property type="entry name" value="SOCS_box"/>
    <property type="match status" value="1"/>
</dbReference>
<dbReference type="SMART" id="SM00969">
    <property type="entry name" value="SOCS_box"/>
    <property type="match status" value="1"/>
</dbReference>
<accession>A0A4Y2A012</accession>
<evidence type="ECO:0000313" key="2">
    <source>
        <dbReference type="EMBL" id="GBL73093.1"/>
    </source>
</evidence>
<protein>
    <recommendedName>
        <fullName evidence="1">SOCS box domain-containing protein</fullName>
    </recommendedName>
</protein>
<keyword evidence="3" id="KW-1185">Reference proteome</keyword>
<dbReference type="PROSITE" id="PS50225">
    <property type="entry name" value="SOCS"/>
    <property type="match status" value="1"/>
</dbReference>
<evidence type="ECO:0000259" key="1">
    <source>
        <dbReference type="PROSITE" id="PS50225"/>
    </source>
</evidence>
<proteinExistence type="predicted"/>
<sequence length="417" mass="49622">MISKPYRNKDVFAENPQRMHERLYNLSNIVKFSFIVQKSLSPLDLELCRFCLQRGENNKDTRSYFDPFPLSPKNTYISTEESCRKYFWEDRAIMYERNLDVSNCIEQSLRKNLPEPALESYGTYFNKLSISNTVDRCVLHNIKMHASENPDHKIKFIRMLVRLQKLQDPFIEQFWAKYVTEFLKDLRDRSNDSNLVKAVLKLIDFEAWMIDNQDPELLEDLLFHVRLSKCNLKEGIEYKRDFINECTIENKFMDVAPFLKYKDCPHFTSETYRHLKKKMRRHLMGQSMKKAEYYLGRKRSFLLLQILWFYYNQNYPSASVALHLIWESVPDAYISLREIVLIFAEFLSPVTVNKIYSFYTRAIGKSSESNNPRSLLHFCKTTIRRSLGSKKLWLPDAIKQAGFPTEIEQYLSLERVK</sequence>
<reference evidence="2 3" key="1">
    <citation type="journal article" date="2019" name="Sci. Rep.">
        <title>Orb-weaving spider Araneus ventricosus genome elucidates the spidroin gene catalogue.</title>
        <authorList>
            <person name="Kono N."/>
            <person name="Nakamura H."/>
            <person name="Ohtoshi R."/>
            <person name="Moran D.A.P."/>
            <person name="Shinohara A."/>
            <person name="Yoshida Y."/>
            <person name="Fujiwara M."/>
            <person name="Mori M."/>
            <person name="Tomita M."/>
            <person name="Arakawa K."/>
        </authorList>
    </citation>
    <scope>NUCLEOTIDE SEQUENCE [LARGE SCALE GENOMIC DNA]</scope>
</reference>
<dbReference type="EMBL" id="BGPR01000002">
    <property type="protein sequence ID" value="GBL73093.1"/>
    <property type="molecule type" value="Genomic_DNA"/>
</dbReference>
<organism evidence="2 3">
    <name type="scientific">Araneus ventricosus</name>
    <name type="common">Orbweaver spider</name>
    <name type="synonym">Epeira ventricosa</name>
    <dbReference type="NCBI Taxonomy" id="182803"/>
    <lineage>
        <taxon>Eukaryota</taxon>
        <taxon>Metazoa</taxon>
        <taxon>Ecdysozoa</taxon>
        <taxon>Arthropoda</taxon>
        <taxon>Chelicerata</taxon>
        <taxon>Arachnida</taxon>
        <taxon>Araneae</taxon>
        <taxon>Araneomorphae</taxon>
        <taxon>Entelegynae</taxon>
        <taxon>Araneoidea</taxon>
        <taxon>Araneidae</taxon>
        <taxon>Araneus</taxon>
    </lineage>
</organism>
<comment type="caution">
    <text evidence="2">The sequence shown here is derived from an EMBL/GenBank/DDBJ whole genome shotgun (WGS) entry which is preliminary data.</text>
</comment>
<dbReference type="Proteomes" id="UP000499080">
    <property type="component" value="Unassembled WGS sequence"/>
</dbReference>
<dbReference type="OrthoDB" id="6431420at2759"/>
<name>A0A4Y2A012_ARAVE</name>
<feature type="domain" description="SOCS box" evidence="1">
    <location>
        <begin position="358"/>
        <end position="417"/>
    </location>
</feature>
<dbReference type="InterPro" id="IPR001496">
    <property type="entry name" value="SOCS_box"/>
</dbReference>
<dbReference type="AlphaFoldDB" id="A0A4Y2A012"/>